<keyword evidence="2" id="KW-1185">Reference proteome</keyword>
<reference evidence="1" key="1">
    <citation type="submission" date="2020-06" db="EMBL/GenBank/DDBJ databases">
        <authorList>
            <consortium name="Plant Systems Biology data submission"/>
        </authorList>
    </citation>
    <scope>NUCLEOTIDE SEQUENCE</scope>
    <source>
        <strain evidence="1">D6</strain>
    </source>
</reference>
<dbReference type="AlphaFoldDB" id="A0A9N8E4I1"/>
<comment type="caution">
    <text evidence="1">The sequence shown here is derived from an EMBL/GenBank/DDBJ whole genome shotgun (WGS) entry which is preliminary data.</text>
</comment>
<dbReference type="Proteomes" id="UP001153069">
    <property type="component" value="Unassembled WGS sequence"/>
</dbReference>
<name>A0A9N8E4I1_9STRA</name>
<dbReference type="Gene3D" id="1.25.40.10">
    <property type="entry name" value="Tetratricopeptide repeat domain"/>
    <property type="match status" value="1"/>
</dbReference>
<dbReference type="EMBL" id="CAICTM010000534">
    <property type="protein sequence ID" value="CAB9512416.1"/>
    <property type="molecule type" value="Genomic_DNA"/>
</dbReference>
<proteinExistence type="predicted"/>
<protein>
    <recommendedName>
        <fullName evidence="3">Tetratricopeptide repeat protein</fullName>
    </recommendedName>
</protein>
<dbReference type="SUPFAM" id="SSF81901">
    <property type="entry name" value="HCP-like"/>
    <property type="match status" value="1"/>
</dbReference>
<dbReference type="OrthoDB" id="44193at2759"/>
<evidence type="ECO:0000313" key="2">
    <source>
        <dbReference type="Proteomes" id="UP001153069"/>
    </source>
</evidence>
<gene>
    <name evidence="1" type="ORF">SEMRO_535_G162000.1</name>
</gene>
<dbReference type="InterPro" id="IPR011990">
    <property type="entry name" value="TPR-like_helical_dom_sf"/>
</dbReference>
<accession>A0A9N8E4I1</accession>
<evidence type="ECO:0000313" key="1">
    <source>
        <dbReference type="EMBL" id="CAB9512416.1"/>
    </source>
</evidence>
<evidence type="ECO:0008006" key="3">
    <source>
        <dbReference type="Google" id="ProtNLM"/>
    </source>
</evidence>
<organism evidence="1 2">
    <name type="scientific">Seminavis robusta</name>
    <dbReference type="NCBI Taxonomy" id="568900"/>
    <lineage>
        <taxon>Eukaryota</taxon>
        <taxon>Sar</taxon>
        <taxon>Stramenopiles</taxon>
        <taxon>Ochrophyta</taxon>
        <taxon>Bacillariophyta</taxon>
        <taxon>Bacillariophyceae</taxon>
        <taxon>Bacillariophycidae</taxon>
        <taxon>Naviculales</taxon>
        <taxon>Naviculaceae</taxon>
        <taxon>Seminavis</taxon>
    </lineage>
</organism>
<sequence length="426" mass="46642">MRFSNLVVAAFVGSQGRNVDLATMGSSGLHLFSPLTPPTELATPVDPSESVIIDLSTQKLNANELPGYTGENAPLEQGIREWLVPSALAEEAGPPTQEEIKLLREAFATFYGVDRDLQKSEQLLSKVIEAWQRQPPDEKAGLYRVRGDCYMALLQPQKAEKDYAQAIEYLQGPGGEQADPTELPTALLGRARAVRSQGRAASQAQLEQTAKDYQLSLRLSSKEEWDTDAENEEDGAGRNPYAAWEWGTALRSKGDLAGAAKVHKLAADSFNDIGDKARAIISEMDAGIDIAALGRTSEAKTQITAAIQNMKKIEGGEVDLLQRVLAKEGESRIALASVLWDSGDKQEAESMLGSACYRMEQMEADAQKRSIKMPPPNADRLKFSIDDQQGVGISCSRFRNEKFLTETMNWPESLQKKVNKLQALGK</sequence>